<gene>
    <name evidence="1" type="ORF">GCM10012275_57740</name>
</gene>
<organism evidence="1 2">
    <name type="scientific">Longimycelium tulufanense</name>
    <dbReference type="NCBI Taxonomy" id="907463"/>
    <lineage>
        <taxon>Bacteria</taxon>
        <taxon>Bacillati</taxon>
        <taxon>Actinomycetota</taxon>
        <taxon>Actinomycetes</taxon>
        <taxon>Pseudonocardiales</taxon>
        <taxon>Pseudonocardiaceae</taxon>
        <taxon>Longimycelium</taxon>
    </lineage>
</organism>
<proteinExistence type="predicted"/>
<sequence>MDVRREPVARLYVRVRPDRAADPMFRARSGLADDVRSVHLVDVDLTQPTPEWLLPLCAHKRRHRVQLRADDVERLDELGGMPCAACLFAAAQNTADEHPQGASRRPLVSPDRVEALTTRGFYVAPHLNSLGQFAGWVYAHFEDHGTRYAATTVEIDTTGQGRAGHWDLRYDPRAPLTHPDPIDSRVGPADAVIDWALGPMPPAWPPSPQ</sequence>
<dbReference type="EMBL" id="BMMK01000044">
    <property type="protein sequence ID" value="GGM79540.1"/>
    <property type="molecule type" value="Genomic_DNA"/>
</dbReference>
<accession>A0A8J3FWR1</accession>
<keyword evidence="2" id="KW-1185">Reference proteome</keyword>
<evidence type="ECO:0000313" key="2">
    <source>
        <dbReference type="Proteomes" id="UP000637578"/>
    </source>
</evidence>
<evidence type="ECO:0000313" key="1">
    <source>
        <dbReference type="EMBL" id="GGM79540.1"/>
    </source>
</evidence>
<dbReference type="Proteomes" id="UP000637578">
    <property type="component" value="Unassembled WGS sequence"/>
</dbReference>
<reference evidence="1" key="2">
    <citation type="submission" date="2020-09" db="EMBL/GenBank/DDBJ databases">
        <authorList>
            <person name="Sun Q."/>
            <person name="Zhou Y."/>
        </authorList>
    </citation>
    <scope>NUCLEOTIDE SEQUENCE</scope>
    <source>
        <strain evidence="1">CGMCC 4.5737</strain>
    </source>
</reference>
<dbReference type="AlphaFoldDB" id="A0A8J3FWR1"/>
<reference evidence="1" key="1">
    <citation type="journal article" date="2014" name="Int. J. Syst. Evol. Microbiol.">
        <title>Complete genome sequence of Corynebacterium casei LMG S-19264T (=DSM 44701T), isolated from a smear-ripened cheese.</title>
        <authorList>
            <consortium name="US DOE Joint Genome Institute (JGI-PGF)"/>
            <person name="Walter F."/>
            <person name="Albersmeier A."/>
            <person name="Kalinowski J."/>
            <person name="Ruckert C."/>
        </authorList>
    </citation>
    <scope>NUCLEOTIDE SEQUENCE</scope>
    <source>
        <strain evidence="1">CGMCC 4.5737</strain>
    </source>
</reference>
<protein>
    <submittedName>
        <fullName evidence="1">Uncharacterized protein</fullName>
    </submittedName>
</protein>
<name>A0A8J3FWR1_9PSEU</name>
<comment type="caution">
    <text evidence="1">The sequence shown here is derived from an EMBL/GenBank/DDBJ whole genome shotgun (WGS) entry which is preliminary data.</text>
</comment>